<dbReference type="EMBL" id="CP047045">
    <property type="protein sequence ID" value="QGZ96974.1"/>
    <property type="molecule type" value="Genomic_DNA"/>
</dbReference>
<accession>A0A6I6MX52</accession>
<dbReference type="InterPro" id="IPR010359">
    <property type="entry name" value="IrrE_HExxH"/>
</dbReference>
<gene>
    <name evidence="3" type="ORF">DSM104635_03839</name>
</gene>
<dbReference type="Pfam" id="PF06114">
    <property type="entry name" value="Peptidase_M78"/>
    <property type="match status" value="1"/>
</dbReference>
<dbReference type="SMART" id="SM00530">
    <property type="entry name" value="HTH_XRE"/>
    <property type="match status" value="1"/>
</dbReference>
<dbReference type="InterPro" id="IPR052345">
    <property type="entry name" value="Rad_response_metalloprotease"/>
</dbReference>
<dbReference type="PANTHER" id="PTHR43236:SF1">
    <property type="entry name" value="BLL7220 PROTEIN"/>
    <property type="match status" value="1"/>
</dbReference>
<dbReference type="KEGG" id="tsv:DSM104635_03839"/>
<dbReference type="CDD" id="cd00093">
    <property type="entry name" value="HTH_XRE"/>
    <property type="match status" value="1"/>
</dbReference>
<evidence type="ECO:0000256" key="1">
    <source>
        <dbReference type="ARBA" id="ARBA00007227"/>
    </source>
</evidence>
<dbReference type="InterPro" id="IPR001387">
    <property type="entry name" value="Cro/C1-type_HTH"/>
</dbReference>
<reference evidence="4" key="1">
    <citation type="submission" date="2019-12" db="EMBL/GenBank/DDBJ databases">
        <title>Complete genome of Terracaulis silvestris 0127_4.</title>
        <authorList>
            <person name="Vieira S."/>
            <person name="Riedel T."/>
            <person name="Sproer C."/>
            <person name="Pascual J."/>
            <person name="Boedeker C."/>
            <person name="Overmann J."/>
        </authorList>
    </citation>
    <scope>NUCLEOTIDE SEQUENCE [LARGE SCALE GENOMIC DNA]</scope>
    <source>
        <strain evidence="4">0127_4</strain>
    </source>
</reference>
<comment type="similarity">
    <text evidence="1">Belongs to the short-chain fatty acyl-CoA assimilation regulator (ScfR) family.</text>
</comment>
<dbReference type="AlphaFoldDB" id="A0A6I6MX52"/>
<dbReference type="Gene3D" id="1.10.10.2910">
    <property type="match status" value="1"/>
</dbReference>
<evidence type="ECO:0000259" key="2">
    <source>
        <dbReference type="PROSITE" id="PS50943"/>
    </source>
</evidence>
<name>A0A6I6MX52_9CAUL</name>
<dbReference type="Gene3D" id="1.10.260.40">
    <property type="entry name" value="lambda repressor-like DNA-binding domains"/>
    <property type="match status" value="1"/>
</dbReference>
<organism evidence="3 4">
    <name type="scientific">Terricaulis silvestris</name>
    <dbReference type="NCBI Taxonomy" id="2686094"/>
    <lineage>
        <taxon>Bacteria</taxon>
        <taxon>Pseudomonadati</taxon>
        <taxon>Pseudomonadota</taxon>
        <taxon>Alphaproteobacteria</taxon>
        <taxon>Caulobacterales</taxon>
        <taxon>Caulobacteraceae</taxon>
        <taxon>Terricaulis</taxon>
    </lineage>
</organism>
<feature type="domain" description="HTH cro/C1-type" evidence="2">
    <location>
        <begin position="7"/>
        <end position="61"/>
    </location>
</feature>
<evidence type="ECO:0000313" key="4">
    <source>
        <dbReference type="Proteomes" id="UP000431269"/>
    </source>
</evidence>
<dbReference type="Proteomes" id="UP000431269">
    <property type="component" value="Chromosome"/>
</dbReference>
<evidence type="ECO:0000313" key="3">
    <source>
        <dbReference type="EMBL" id="QGZ96974.1"/>
    </source>
</evidence>
<dbReference type="SUPFAM" id="SSF47413">
    <property type="entry name" value="lambda repressor-like DNA-binding domains"/>
    <property type="match status" value="1"/>
</dbReference>
<protein>
    <submittedName>
        <fullName evidence="3">Helix-turn-helix domain protein</fullName>
    </submittedName>
</protein>
<dbReference type="PANTHER" id="PTHR43236">
    <property type="entry name" value="ANTITOXIN HIGA1"/>
    <property type="match status" value="1"/>
</dbReference>
<dbReference type="PROSITE" id="PS50943">
    <property type="entry name" value="HTH_CROC1"/>
    <property type="match status" value="1"/>
</dbReference>
<sequence length="356" mass="39852">MPNPDRIELVRRRLGLTKSGLADRLKIDRKVLQRFESGEFGFPDPSLDALCRETGYPRAFFEKGTFEFPSAHGVSFRSLRSLTAGTRDAALAAGALAFEFDDWIAARYALPAHQIPQIEQQSPEQAAAFVRAKWGIGERPIGNMLNLLESKGVRVFSLAEETRHLDAYSFWRDDKQPYVFLNTLKTAERTRFDAAHELGHLVMHRHSGSTNPSAENEANAFASAFLMPPADLLAEIPRVRSLEQIIEKKTRWGVSASALCYALNKHERMTEWNYRGYNVSLAQMKSEPNALPRETSQIWTKILTDLWRQGIPLSRVSDELLIPEWELNALLFGIASTQAPGAPPPAAAPLRLVGDA</sequence>
<proteinExistence type="inferred from homology"/>
<dbReference type="GO" id="GO:0003677">
    <property type="term" value="F:DNA binding"/>
    <property type="evidence" value="ECO:0007669"/>
    <property type="project" value="InterPro"/>
</dbReference>
<dbReference type="InterPro" id="IPR010982">
    <property type="entry name" value="Lambda_DNA-bd_dom_sf"/>
</dbReference>
<keyword evidence="4" id="KW-1185">Reference proteome</keyword>